<comment type="caution">
    <text evidence="1">The sequence shown here is derived from an EMBL/GenBank/DDBJ whole genome shotgun (WGS) entry which is preliminary data.</text>
</comment>
<dbReference type="Gene3D" id="1.10.10.1150">
    <property type="entry name" value="Coenzyme PQQ synthesis protein D (PqqD)"/>
    <property type="match status" value="1"/>
</dbReference>
<dbReference type="Proteomes" id="UP000646738">
    <property type="component" value="Unassembled WGS sequence"/>
</dbReference>
<gene>
    <name evidence="1" type="ORF">Srubr_22260</name>
</gene>
<proteinExistence type="predicted"/>
<dbReference type="InterPro" id="IPR041881">
    <property type="entry name" value="PqqD_sf"/>
</dbReference>
<organism evidence="1 2">
    <name type="scientific">Streptomyces rubradiris</name>
    <name type="common">Streptomyces achromogenes subsp. rubradiris</name>
    <dbReference type="NCBI Taxonomy" id="285531"/>
    <lineage>
        <taxon>Bacteria</taxon>
        <taxon>Bacillati</taxon>
        <taxon>Actinomycetota</taxon>
        <taxon>Actinomycetes</taxon>
        <taxon>Kitasatosporales</taxon>
        <taxon>Streptomycetaceae</taxon>
        <taxon>Streptomyces</taxon>
    </lineage>
</organism>
<dbReference type="Pfam" id="PF05402">
    <property type="entry name" value="PqqD"/>
    <property type="match status" value="1"/>
</dbReference>
<name>A0ABQ3R953_STRRR</name>
<reference evidence="2" key="1">
    <citation type="submission" date="2023-07" db="EMBL/GenBank/DDBJ databases">
        <title>Whole genome shotgun sequence of Streptomyces achromogenes subsp. rubradiris NBRC 14000.</title>
        <authorList>
            <person name="Komaki H."/>
            <person name="Tamura T."/>
        </authorList>
    </citation>
    <scope>NUCLEOTIDE SEQUENCE [LARGE SCALE GENOMIC DNA]</scope>
    <source>
        <strain evidence="2">NBRC 14000</strain>
    </source>
</reference>
<evidence type="ECO:0008006" key="3">
    <source>
        <dbReference type="Google" id="ProtNLM"/>
    </source>
</evidence>
<dbReference type="InterPro" id="IPR008792">
    <property type="entry name" value="PQQD"/>
</dbReference>
<accession>A0ABQ3R953</accession>
<protein>
    <recommendedName>
        <fullName evidence="3">Coenzyme PQQ synthesis protein D (PqqD)</fullName>
    </recommendedName>
</protein>
<sequence length="88" mass="9262">MSVSLSLAAYVTAVDTDGGAMVLLDERTGTYRQLNPTGAFVLRLLLRGASTGDAAAALAERYPQAVARAAEDVARLVEALRRAGLLRD</sequence>
<dbReference type="RefSeq" id="WP_189991085.1">
    <property type="nucleotide sequence ID" value="NZ_BNCB01000003.1"/>
</dbReference>
<keyword evidence="2" id="KW-1185">Reference proteome</keyword>
<dbReference type="NCBIfam" id="NF033530">
    <property type="entry name" value="lasso_PqqD_Strm"/>
    <property type="match status" value="1"/>
</dbReference>
<evidence type="ECO:0000313" key="1">
    <source>
        <dbReference type="EMBL" id="GHI52380.1"/>
    </source>
</evidence>
<evidence type="ECO:0000313" key="2">
    <source>
        <dbReference type="Proteomes" id="UP000646738"/>
    </source>
</evidence>
<dbReference type="EMBL" id="BNEA01000007">
    <property type="protein sequence ID" value="GHI52380.1"/>
    <property type="molecule type" value="Genomic_DNA"/>
</dbReference>